<comment type="caution">
    <text evidence="2">The sequence shown here is derived from an EMBL/GenBank/DDBJ whole genome shotgun (WGS) entry which is preliminary data.</text>
</comment>
<name>A0ABQ8JMQ8_DERPT</name>
<reference evidence="2 3" key="2">
    <citation type="journal article" date="2022" name="Mol. Biol. Evol.">
        <title>Comparative Genomics Reveals Insights into the Divergent Evolution of Astigmatic Mites and Household Pest Adaptations.</title>
        <authorList>
            <person name="Xiong Q."/>
            <person name="Wan A.T."/>
            <person name="Liu X."/>
            <person name="Fung C.S."/>
            <person name="Xiao X."/>
            <person name="Malainual N."/>
            <person name="Hou J."/>
            <person name="Wang L."/>
            <person name="Wang M."/>
            <person name="Yang K.Y."/>
            <person name="Cui Y."/>
            <person name="Leung E.L."/>
            <person name="Nong W."/>
            <person name="Shin S.K."/>
            <person name="Au S.W."/>
            <person name="Jeong K.Y."/>
            <person name="Chew F.T."/>
            <person name="Hui J.H."/>
            <person name="Leung T.F."/>
            <person name="Tungtrongchitr A."/>
            <person name="Zhong N."/>
            <person name="Liu Z."/>
            <person name="Tsui S.K."/>
        </authorList>
    </citation>
    <scope>NUCLEOTIDE SEQUENCE [LARGE SCALE GENOMIC DNA]</scope>
    <source>
        <strain evidence="2">Derp</strain>
    </source>
</reference>
<evidence type="ECO:0000313" key="3">
    <source>
        <dbReference type="Proteomes" id="UP000887458"/>
    </source>
</evidence>
<evidence type="ECO:0008006" key="4">
    <source>
        <dbReference type="Google" id="ProtNLM"/>
    </source>
</evidence>
<organism evidence="2 3">
    <name type="scientific">Dermatophagoides pteronyssinus</name>
    <name type="common">European house dust mite</name>
    <dbReference type="NCBI Taxonomy" id="6956"/>
    <lineage>
        <taxon>Eukaryota</taxon>
        <taxon>Metazoa</taxon>
        <taxon>Ecdysozoa</taxon>
        <taxon>Arthropoda</taxon>
        <taxon>Chelicerata</taxon>
        <taxon>Arachnida</taxon>
        <taxon>Acari</taxon>
        <taxon>Acariformes</taxon>
        <taxon>Sarcoptiformes</taxon>
        <taxon>Astigmata</taxon>
        <taxon>Psoroptidia</taxon>
        <taxon>Analgoidea</taxon>
        <taxon>Pyroglyphidae</taxon>
        <taxon>Dermatophagoidinae</taxon>
        <taxon>Dermatophagoides</taxon>
    </lineage>
</organism>
<feature type="transmembrane region" description="Helical" evidence="1">
    <location>
        <begin position="75"/>
        <end position="94"/>
    </location>
</feature>
<feature type="transmembrane region" description="Helical" evidence="1">
    <location>
        <begin position="230"/>
        <end position="251"/>
    </location>
</feature>
<keyword evidence="1" id="KW-0812">Transmembrane</keyword>
<dbReference type="Proteomes" id="UP000887458">
    <property type="component" value="Unassembled WGS sequence"/>
</dbReference>
<gene>
    <name evidence="2" type="ORF">DERP_005348</name>
</gene>
<dbReference type="EMBL" id="NJHN03000031">
    <property type="protein sequence ID" value="KAH9423767.1"/>
    <property type="molecule type" value="Genomic_DNA"/>
</dbReference>
<feature type="transmembrane region" description="Helical" evidence="1">
    <location>
        <begin position="35"/>
        <end position="54"/>
    </location>
</feature>
<keyword evidence="1" id="KW-0472">Membrane</keyword>
<feature type="transmembrane region" description="Helical" evidence="1">
    <location>
        <begin position="114"/>
        <end position="133"/>
    </location>
</feature>
<keyword evidence="1" id="KW-1133">Transmembrane helix</keyword>
<feature type="transmembrane region" description="Helical" evidence="1">
    <location>
        <begin position="346"/>
        <end position="364"/>
    </location>
</feature>
<reference evidence="2 3" key="1">
    <citation type="journal article" date="2018" name="J. Allergy Clin. Immunol.">
        <title>High-quality assembly of Dermatophagoides pteronyssinus genome and transcriptome reveals a wide range of novel allergens.</title>
        <authorList>
            <person name="Liu X.Y."/>
            <person name="Yang K.Y."/>
            <person name="Wang M.Q."/>
            <person name="Kwok J.S."/>
            <person name="Zeng X."/>
            <person name="Yang Z."/>
            <person name="Xiao X.J."/>
            <person name="Lau C.P."/>
            <person name="Li Y."/>
            <person name="Huang Z.M."/>
            <person name="Ba J.G."/>
            <person name="Yim A.K."/>
            <person name="Ouyang C.Y."/>
            <person name="Ngai S.M."/>
            <person name="Chan T.F."/>
            <person name="Leung E.L."/>
            <person name="Liu L."/>
            <person name="Liu Z.G."/>
            <person name="Tsui S.K."/>
        </authorList>
    </citation>
    <scope>NUCLEOTIDE SEQUENCE [LARGE SCALE GENOMIC DNA]</scope>
    <source>
        <strain evidence="2">Derp</strain>
    </source>
</reference>
<keyword evidence="3" id="KW-1185">Reference proteome</keyword>
<evidence type="ECO:0000313" key="2">
    <source>
        <dbReference type="EMBL" id="KAH9423767.1"/>
    </source>
</evidence>
<protein>
    <recommendedName>
        <fullName evidence="4">Gustatory receptor</fullName>
    </recommendedName>
</protein>
<proteinExistence type="predicted"/>
<evidence type="ECO:0000256" key="1">
    <source>
        <dbReference type="SAM" id="Phobius"/>
    </source>
</evidence>
<feature type="transmembrane region" description="Helical" evidence="1">
    <location>
        <begin position="257"/>
        <end position="276"/>
    </location>
</feature>
<accession>A0ABQ8JMQ8</accession>
<sequence>MSKFKIQARFLRMISFTYGFLGLQLHPIDRNDWKTILNVLMNITINLLAINGLLANSSLKSMAFDKPLLYQILRVCYEFIYPMTYLIVSIQYLLKGSKFIQNIDMLTRKTNDQWHYERFIWTIFITNSTYFVMNYQTIQKFFMINFTSINLNQIWRQFGVYFINARFHMLSNLIIYFQSSTIRLFDILIRKMHISNHCRNDRSELTLMINEMIDAAKHCDQIQKFTSINLLIMIPTMSINIIIRICIIQYYTITNQYNLLLQIIIFAIYLTIMSNYNRLIAERLSDIQKIITIQYWNDLGNFRPNNNLINEMIIIQKYDPSRYYESKKLFENDFIVRIYHFCSVDLDLIMGIILFIMNNVVFIIQTETPF</sequence>